<dbReference type="OrthoDB" id="7345147at2"/>
<dbReference type="PANTHER" id="PTHR41291">
    <property type="entry name" value="DNA ALKYLATION REPAIR PROTEIN"/>
    <property type="match status" value="1"/>
</dbReference>
<dbReference type="Pfam" id="PF08713">
    <property type="entry name" value="DNA_alkylation"/>
    <property type="match status" value="1"/>
</dbReference>
<dbReference type="AlphaFoldDB" id="A0A4R3LFC2"/>
<dbReference type="EMBL" id="SMAF01000016">
    <property type="protein sequence ID" value="TCS96156.1"/>
    <property type="molecule type" value="Genomic_DNA"/>
</dbReference>
<keyword evidence="2" id="KW-1185">Reference proteome</keyword>
<reference evidence="1 2" key="1">
    <citation type="submission" date="2019-03" db="EMBL/GenBank/DDBJ databases">
        <title>Genomic Encyclopedia of Type Strains, Phase IV (KMG-IV): sequencing the most valuable type-strain genomes for metagenomic binning, comparative biology and taxonomic classification.</title>
        <authorList>
            <person name="Goeker M."/>
        </authorList>
    </citation>
    <scope>NUCLEOTIDE SEQUENCE [LARGE SCALE GENOMIC DNA]</scope>
    <source>
        <strain evidence="1 2">DSM 21944</strain>
    </source>
</reference>
<dbReference type="PANTHER" id="PTHR41291:SF1">
    <property type="entry name" value="DNA ALKYLATION REPAIR PROTEIN"/>
    <property type="match status" value="1"/>
</dbReference>
<proteinExistence type="predicted"/>
<accession>A0A4R3LFC2</accession>
<protein>
    <submittedName>
        <fullName evidence="1">3-methyladenine DNA glycosylase AlkD</fullName>
    </submittedName>
</protein>
<dbReference type="Proteomes" id="UP000294599">
    <property type="component" value="Unassembled WGS sequence"/>
</dbReference>
<gene>
    <name evidence="1" type="ORF">EDC25_11610</name>
</gene>
<dbReference type="InterPro" id="IPR014825">
    <property type="entry name" value="DNA_alkylation"/>
</dbReference>
<evidence type="ECO:0000313" key="1">
    <source>
        <dbReference type="EMBL" id="TCS96156.1"/>
    </source>
</evidence>
<dbReference type="InterPro" id="IPR016024">
    <property type="entry name" value="ARM-type_fold"/>
</dbReference>
<dbReference type="SUPFAM" id="SSF48371">
    <property type="entry name" value="ARM repeat"/>
    <property type="match status" value="1"/>
</dbReference>
<dbReference type="RefSeq" id="WP_123522407.1">
    <property type="nucleotide sequence ID" value="NZ_JBHLWF010000019.1"/>
</dbReference>
<sequence length="242" mass="26536">MTPAKSPTLEEVLSRLEAERDERGMARWGDGGIRTGGLRSFGIGLTRLRAIGKSIGRDRALAQALWHTDLHEARVLSLLIDDPAQITREQAEQQVEQVDAGQLAHVFVSCDATLARTPFVVELADAWTRSNDPVRRDCGYGLLYEVSKSSGRKAPADDWFLGHIDRIAASIDDEPERVRLAMATALMGIGKRNAALNRRALAVARAAGPIEFTSASGKCEPFDVSKHLDNERLRAKLGIVDR</sequence>
<name>A0A4R3LFC2_9GAMM</name>
<dbReference type="Gene3D" id="1.25.10.90">
    <property type="match status" value="1"/>
</dbReference>
<organism evidence="1 2">
    <name type="scientific">Pseudofulvimonas gallinarii</name>
    <dbReference type="NCBI Taxonomy" id="634155"/>
    <lineage>
        <taxon>Bacteria</taxon>
        <taxon>Pseudomonadati</taxon>
        <taxon>Pseudomonadota</taxon>
        <taxon>Gammaproteobacteria</taxon>
        <taxon>Lysobacterales</taxon>
        <taxon>Rhodanobacteraceae</taxon>
        <taxon>Pseudofulvimonas</taxon>
    </lineage>
</organism>
<comment type="caution">
    <text evidence="1">The sequence shown here is derived from an EMBL/GenBank/DDBJ whole genome shotgun (WGS) entry which is preliminary data.</text>
</comment>
<evidence type="ECO:0000313" key="2">
    <source>
        <dbReference type="Proteomes" id="UP000294599"/>
    </source>
</evidence>